<protein>
    <submittedName>
        <fullName evidence="2">Uncharacterized protein</fullName>
    </submittedName>
</protein>
<accession>A0A8J6L9X4</accession>
<dbReference type="EMBL" id="JABDTM020026053">
    <property type="protein sequence ID" value="KAH0812437.1"/>
    <property type="molecule type" value="Genomic_DNA"/>
</dbReference>
<gene>
    <name evidence="2" type="ORF">GEV33_010355</name>
</gene>
<dbReference type="AlphaFoldDB" id="A0A8J6L9X4"/>
<feature type="compositionally biased region" description="Polar residues" evidence="1">
    <location>
        <begin position="65"/>
        <end position="83"/>
    </location>
</feature>
<reference evidence="2" key="2">
    <citation type="submission" date="2021-08" db="EMBL/GenBank/DDBJ databases">
        <authorList>
            <person name="Eriksson T."/>
        </authorList>
    </citation>
    <scope>NUCLEOTIDE SEQUENCE</scope>
    <source>
        <strain evidence="2">Stoneville</strain>
        <tissue evidence="2">Whole head</tissue>
    </source>
</reference>
<proteinExistence type="predicted"/>
<organism evidence="2 3">
    <name type="scientific">Tenebrio molitor</name>
    <name type="common">Yellow mealworm beetle</name>
    <dbReference type="NCBI Taxonomy" id="7067"/>
    <lineage>
        <taxon>Eukaryota</taxon>
        <taxon>Metazoa</taxon>
        <taxon>Ecdysozoa</taxon>
        <taxon>Arthropoda</taxon>
        <taxon>Hexapoda</taxon>
        <taxon>Insecta</taxon>
        <taxon>Pterygota</taxon>
        <taxon>Neoptera</taxon>
        <taxon>Endopterygota</taxon>
        <taxon>Coleoptera</taxon>
        <taxon>Polyphaga</taxon>
        <taxon>Cucujiformia</taxon>
        <taxon>Tenebrionidae</taxon>
        <taxon>Tenebrio</taxon>
    </lineage>
</organism>
<sequence>MNRRVAVVPTASDAIVLTVCVEFPDDCFNKRGPRGDKTSSYRHISCLGDWSSMDGVNRRRLLSSSAQAQNTTLPSDVSPGNITSHRKQTRLCTNLYRRLQEQSVKNTPLLGTCARTPHASLRLEIFATFSSLQARSVIQLSFRRWQESRQQERRAHAPARSPSEVCSPPVGLERRANLAGGTGLQEAGRQHVMRFKLSFHVELAPTRERFASGLV</sequence>
<feature type="region of interest" description="Disordered" evidence="1">
    <location>
        <begin position="65"/>
        <end position="85"/>
    </location>
</feature>
<comment type="caution">
    <text evidence="2">The sequence shown here is derived from an EMBL/GenBank/DDBJ whole genome shotgun (WGS) entry which is preliminary data.</text>
</comment>
<name>A0A8J6L9X4_TENMO</name>
<dbReference type="Proteomes" id="UP000719412">
    <property type="component" value="Unassembled WGS sequence"/>
</dbReference>
<evidence type="ECO:0000313" key="3">
    <source>
        <dbReference type="Proteomes" id="UP000719412"/>
    </source>
</evidence>
<evidence type="ECO:0000256" key="1">
    <source>
        <dbReference type="SAM" id="MobiDB-lite"/>
    </source>
</evidence>
<reference evidence="2" key="1">
    <citation type="journal article" date="2020" name="J Insects Food Feed">
        <title>The yellow mealworm (Tenebrio molitor) genome: a resource for the emerging insects as food and feed industry.</title>
        <authorList>
            <person name="Eriksson T."/>
            <person name="Andere A."/>
            <person name="Kelstrup H."/>
            <person name="Emery V."/>
            <person name="Picard C."/>
        </authorList>
    </citation>
    <scope>NUCLEOTIDE SEQUENCE</scope>
    <source>
        <strain evidence="2">Stoneville</strain>
        <tissue evidence="2">Whole head</tissue>
    </source>
</reference>
<keyword evidence="3" id="KW-1185">Reference proteome</keyword>
<evidence type="ECO:0000313" key="2">
    <source>
        <dbReference type="EMBL" id="KAH0812437.1"/>
    </source>
</evidence>